<proteinExistence type="predicted"/>
<dbReference type="EMBL" id="AWVJ01000205">
    <property type="protein sequence ID" value="ERK41044.1"/>
    <property type="molecule type" value="Genomic_DNA"/>
</dbReference>
<dbReference type="PATRIC" id="fig|1256908.3.peg.3054"/>
<keyword evidence="1" id="KW-1133">Transmembrane helix</keyword>
<keyword evidence="3" id="KW-1185">Reference proteome</keyword>
<protein>
    <submittedName>
        <fullName evidence="2">Uncharacterized protein</fullName>
    </submittedName>
</protein>
<feature type="transmembrane region" description="Helical" evidence="1">
    <location>
        <begin position="6"/>
        <end position="25"/>
    </location>
</feature>
<reference evidence="2 3" key="1">
    <citation type="submission" date="2013-06" db="EMBL/GenBank/DDBJ databases">
        <authorList>
            <person name="Weinstock G."/>
            <person name="Sodergren E."/>
            <person name="Lobos E.A."/>
            <person name="Fulton L."/>
            <person name="Fulton R."/>
            <person name="Courtney L."/>
            <person name="Fronick C."/>
            <person name="O'Laughlin M."/>
            <person name="Godfrey J."/>
            <person name="Wilson R.M."/>
            <person name="Miner T."/>
            <person name="Farmer C."/>
            <person name="Delehaunty K."/>
            <person name="Cordes M."/>
            <person name="Minx P."/>
            <person name="Tomlinson C."/>
            <person name="Chen J."/>
            <person name="Wollam A."/>
            <person name="Pepin K.H."/>
            <person name="Bhonagiri V."/>
            <person name="Zhang X."/>
            <person name="Warren W."/>
            <person name="Mitreva M."/>
            <person name="Mardis E.R."/>
            <person name="Wilson R.K."/>
        </authorList>
    </citation>
    <scope>NUCLEOTIDE SEQUENCE [LARGE SCALE GENOMIC DNA]</scope>
    <source>
        <strain evidence="2 3">ATCC 29099</strain>
    </source>
</reference>
<name>U2PBI2_EUBRA</name>
<dbReference type="HOGENOM" id="CLU_1748318_0_0_9"/>
<evidence type="ECO:0000313" key="3">
    <source>
        <dbReference type="Proteomes" id="UP000016608"/>
    </source>
</evidence>
<evidence type="ECO:0000256" key="1">
    <source>
        <dbReference type="SAM" id="Phobius"/>
    </source>
</evidence>
<dbReference type="eggNOG" id="ENOG5030RTN">
    <property type="taxonomic scope" value="Bacteria"/>
</dbReference>
<evidence type="ECO:0000313" key="2">
    <source>
        <dbReference type="EMBL" id="ERK41044.1"/>
    </source>
</evidence>
<keyword evidence="1" id="KW-0812">Transmembrane</keyword>
<dbReference type="Proteomes" id="UP000016608">
    <property type="component" value="Unassembled WGS sequence"/>
</dbReference>
<keyword evidence="1" id="KW-0472">Membrane</keyword>
<comment type="caution">
    <text evidence="2">The sequence shown here is derived from an EMBL/GenBank/DDBJ whole genome shotgun (WGS) entry which is preliminary data.</text>
</comment>
<accession>U2PBI2</accession>
<sequence length="154" mass="18338">MMNRIPVFYIFFCILAVCSVLIIVMRWKRYVKYSNGTYKNVGQDLIFRTELSRDEIVRKLKVHDVNDTLDYDFYEKSGEYFIKVKGVKRLAFNGILTADFKVDFFENTQKYIIIHQCNNFQMLYSSGYEAEIFEFMVKKLNCIPQKSVNKNVEL</sequence>
<gene>
    <name evidence="2" type="ORF">HMPREF0373_03336</name>
</gene>
<organism evidence="2 3">
    <name type="scientific">Eubacterium ramulus ATCC 29099</name>
    <dbReference type="NCBI Taxonomy" id="1256908"/>
    <lineage>
        <taxon>Bacteria</taxon>
        <taxon>Bacillati</taxon>
        <taxon>Bacillota</taxon>
        <taxon>Clostridia</taxon>
        <taxon>Eubacteriales</taxon>
        <taxon>Eubacteriaceae</taxon>
        <taxon>Eubacterium</taxon>
    </lineage>
</organism>
<dbReference type="AlphaFoldDB" id="U2PBI2"/>